<dbReference type="PANTHER" id="PTHR11524:SF16">
    <property type="entry name" value="LARGE RIBOSOMAL SUBUNIT PROTEIN UL30"/>
    <property type="match status" value="1"/>
</dbReference>
<evidence type="ECO:0000259" key="2">
    <source>
        <dbReference type="Pfam" id="PF00327"/>
    </source>
</evidence>
<evidence type="ECO:0000313" key="3">
    <source>
        <dbReference type="EMBL" id="EET89818.1"/>
    </source>
</evidence>
<sequence>MFNMAEESKLIVAVRIRGRVNVRGTINDTLDRLHLKRVSNCVIIKPSPSYNGMLKKCSNYIAYGEIDEPTMKKLFSKYLNIKDPKPEDMEITKIKEKLPFRLHPPRHGYKSTKLGFNQGGSLGYQGSEINKLIGRMI</sequence>
<keyword evidence="3" id="KW-0687">Ribonucleoprotein</keyword>
<dbReference type="InterPro" id="IPR036919">
    <property type="entry name" value="Ribo_uL30_ferredoxin-like_sf"/>
</dbReference>
<dbReference type="Proteomes" id="UP000332487">
    <property type="component" value="Unassembled WGS sequence"/>
</dbReference>
<dbReference type="InterPro" id="IPR016082">
    <property type="entry name" value="Ribosomal_uL30_ferredoxin-like"/>
</dbReference>
<keyword evidence="4" id="KW-1185">Reference proteome</keyword>
<comment type="similarity">
    <text evidence="1">Belongs to the universal ribosomal protein uL30 family.</text>
</comment>
<dbReference type="Pfam" id="PF00327">
    <property type="entry name" value="Ribosomal_L30"/>
    <property type="match status" value="1"/>
</dbReference>
<dbReference type="GO" id="GO:0022625">
    <property type="term" value="C:cytosolic large ribosomal subunit"/>
    <property type="evidence" value="ECO:0007669"/>
    <property type="project" value="TreeGrafter"/>
</dbReference>
<evidence type="ECO:0000256" key="1">
    <source>
        <dbReference type="ARBA" id="ARBA00007594"/>
    </source>
</evidence>
<proteinExistence type="inferred from homology"/>
<gene>
    <name evidence="3" type="ORF">UNLARM2_0932</name>
</gene>
<dbReference type="PANTHER" id="PTHR11524">
    <property type="entry name" value="60S RIBOSOMAL PROTEIN L7"/>
    <property type="match status" value="1"/>
</dbReference>
<dbReference type="GO" id="GO:0003723">
    <property type="term" value="F:RNA binding"/>
    <property type="evidence" value="ECO:0007669"/>
    <property type="project" value="TreeGrafter"/>
</dbReference>
<dbReference type="InterPro" id="IPR039699">
    <property type="entry name" value="Ribosomal_uL30"/>
</dbReference>
<evidence type="ECO:0000313" key="4">
    <source>
        <dbReference type="Proteomes" id="UP000332487"/>
    </source>
</evidence>
<accession>C7DIP4</accession>
<organism evidence="3 4">
    <name type="scientific">Candidatus Micrarchaeum acidiphilum ARMAN-2</name>
    <dbReference type="NCBI Taxonomy" id="425595"/>
    <lineage>
        <taxon>Archaea</taxon>
        <taxon>Candidatus Micrarchaeota</taxon>
        <taxon>Candidatus Micrarchaeia</taxon>
        <taxon>Candidatus Micrarchaeales</taxon>
        <taxon>Candidatus Micrarchaeaceae</taxon>
        <taxon>Candidatus Micrarchaeum</taxon>
    </lineage>
</organism>
<dbReference type="GO" id="GO:0003735">
    <property type="term" value="F:structural constituent of ribosome"/>
    <property type="evidence" value="ECO:0007669"/>
    <property type="project" value="TreeGrafter"/>
</dbReference>
<dbReference type="SUPFAM" id="SSF55129">
    <property type="entry name" value="Ribosomal protein L30p/L7e"/>
    <property type="match status" value="1"/>
</dbReference>
<name>C7DIP4_MICA2</name>
<dbReference type="GO" id="GO:0000463">
    <property type="term" value="P:maturation of LSU-rRNA from tricistronic rRNA transcript (SSU-rRNA, 5.8S rRNA, LSU-rRNA)"/>
    <property type="evidence" value="ECO:0007669"/>
    <property type="project" value="TreeGrafter"/>
</dbReference>
<reference evidence="3 4" key="1">
    <citation type="journal article" date="2009" name="Genome Biol.">
        <title>Community-wide analysis of microbial genome sequence signatures.</title>
        <authorList>
            <person name="Dick G.J."/>
            <person name="Andersson A.F."/>
            <person name="Baker B.J."/>
            <person name="Simmons S.L."/>
            <person name="Thomas B.C."/>
            <person name="Yelton A.P."/>
            <person name="Banfield J.F."/>
        </authorList>
    </citation>
    <scope>NUCLEOTIDE SEQUENCE [LARGE SCALE GENOMIC DNA]</scope>
    <source>
        <strain evidence="3">ARMAN-2</strain>
    </source>
</reference>
<dbReference type="Gene3D" id="3.30.1390.20">
    <property type="entry name" value="Ribosomal protein L30, ferredoxin-like fold domain"/>
    <property type="match status" value="1"/>
</dbReference>
<keyword evidence="3" id="KW-0689">Ribosomal protein</keyword>
<dbReference type="AlphaFoldDB" id="C7DIP4"/>
<protein>
    <submittedName>
        <fullName evidence="3">Ribosomal protein L30</fullName>
    </submittedName>
</protein>
<dbReference type="EMBL" id="GG697241">
    <property type="protein sequence ID" value="EET89818.1"/>
    <property type="molecule type" value="Genomic_DNA"/>
</dbReference>
<reference evidence="3 4" key="2">
    <citation type="journal article" date="2010" name="Proc. Natl. Acad. Sci. U.S.A.">
        <title>Enigmatic, ultrasmall, uncultivated Archaea.</title>
        <authorList>
            <person name="Baker B.J."/>
            <person name="Comolli L.R."/>
            <person name="Dick G.J."/>
            <person name="Hauser L.J."/>
            <person name="Hyatt D."/>
            <person name="Dill B.D."/>
            <person name="Land M.L."/>
            <person name="Verberkmoes N.C."/>
            <person name="Hettich R.L."/>
            <person name="Banfield J.F."/>
        </authorList>
    </citation>
    <scope>NUCLEOTIDE SEQUENCE [LARGE SCALE GENOMIC DNA]</scope>
    <source>
        <strain evidence="3">ARMAN-2</strain>
    </source>
</reference>
<feature type="domain" description="Large ribosomal subunit protein uL30-like ferredoxin-like fold" evidence="2">
    <location>
        <begin position="14"/>
        <end position="61"/>
    </location>
</feature>